<dbReference type="AlphaFoldDB" id="A0A1F4ZB95"/>
<evidence type="ECO:0000313" key="3">
    <source>
        <dbReference type="Proteomes" id="UP000177080"/>
    </source>
</evidence>
<accession>A0A1F4ZB95</accession>
<feature type="transmembrane region" description="Helical" evidence="1">
    <location>
        <begin position="278"/>
        <end position="295"/>
    </location>
</feature>
<protein>
    <recommendedName>
        <fullName evidence="4">Glycosyltransferase RgtA/B/C/D-like domain-containing protein</fullName>
    </recommendedName>
</protein>
<evidence type="ECO:0000256" key="1">
    <source>
        <dbReference type="SAM" id="Phobius"/>
    </source>
</evidence>
<keyword evidence="1" id="KW-1133">Transmembrane helix</keyword>
<feature type="transmembrane region" description="Helical" evidence="1">
    <location>
        <begin position="21"/>
        <end position="39"/>
    </location>
</feature>
<proteinExistence type="predicted"/>
<comment type="caution">
    <text evidence="2">The sequence shown here is derived from an EMBL/GenBank/DDBJ whole genome shotgun (WGS) entry which is preliminary data.</text>
</comment>
<dbReference type="STRING" id="1797259.A2989_02705"/>
<organism evidence="2 3">
    <name type="scientific">Candidatus Amesbacteria bacterium RIFCSPLOWO2_01_FULL_48_25</name>
    <dbReference type="NCBI Taxonomy" id="1797259"/>
    <lineage>
        <taxon>Bacteria</taxon>
        <taxon>Candidatus Amesiibacteriota</taxon>
    </lineage>
</organism>
<reference evidence="2 3" key="1">
    <citation type="journal article" date="2016" name="Nat. Commun.">
        <title>Thousands of microbial genomes shed light on interconnected biogeochemical processes in an aquifer system.</title>
        <authorList>
            <person name="Anantharaman K."/>
            <person name="Brown C.T."/>
            <person name="Hug L.A."/>
            <person name="Sharon I."/>
            <person name="Castelle C.J."/>
            <person name="Probst A.J."/>
            <person name="Thomas B.C."/>
            <person name="Singh A."/>
            <person name="Wilkins M.J."/>
            <person name="Karaoz U."/>
            <person name="Brodie E.L."/>
            <person name="Williams K.H."/>
            <person name="Hubbard S.S."/>
            <person name="Banfield J.F."/>
        </authorList>
    </citation>
    <scope>NUCLEOTIDE SEQUENCE [LARGE SCALE GENOMIC DNA]</scope>
</reference>
<keyword evidence="1" id="KW-0812">Transmembrane</keyword>
<dbReference type="EMBL" id="MEXN01000006">
    <property type="protein sequence ID" value="OGD03512.1"/>
    <property type="molecule type" value="Genomic_DNA"/>
</dbReference>
<feature type="transmembrane region" description="Helical" evidence="1">
    <location>
        <begin position="123"/>
        <end position="141"/>
    </location>
</feature>
<feature type="transmembrane region" description="Helical" evidence="1">
    <location>
        <begin position="95"/>
        <end position="116"/>
    </location>
</feature>
<keyword evidence="1" id="KW-0472">Membrane</keyword>
<evidence type="ECO:0008006" key="4">
    <source>
        <dbReference type="Google" id="ProtNLM"/>
    </source>
</evidence>
<feature type="transmembrane region" description="Helical" evidence="1">
    <location>
        <begin position="327"/>
        <end position="345"/>
    </location>
</feature>
<feature type="transmembrane region" description="Helical" evidence="1">
    <location>
        <begin position="153"/>
        <end position="176"/>
    </location>
</feature>
<evidence type="ECO:0000313" key="2">
    <source>
        <dbReference type="EMBL" id="OGD03512.1"/>
    </source>
</evidence>
<feature type="transmembrane region" description="Helical" evidence="1">
    <location>
        <begin position="246"/>
        <end position="266"/>
    </location>
</feature>
<sequence>MADFAVKPGFISGKVYTMRKLILWCGILFFIYNVFLQAIGSYEINYFDGAIQIAAQNYVAGGLVPFKDFSLIYSPGQYLLAGKIVPFKSVFISNLFYTALESLLVVYASVLILKVFQNYSGKYFVLATHLAVSGIILRVFGGSGSLPYILMEVIFLISLTPAKKALMLLSLAYVWLRWDWLLFFASGRWSSTKLPLLGYLIGLGTLTVYLLLNGTLKNAFLYMIYLPIVMQGSYRHLPLPPPTLPIHPNGLVYLAGAVFVVLIFRAIKTWSNENVRNFFPAALVFIVTFVPYALARSDWPHFLGVWAASSLVWVMIDVFIDGDHVNWLPKAVIPLFFLPLVGWYVKGVKSFNPKFNYAQVVLDRELAECKNKTENIKINSIFVGRVSYNRFLYNVASLYLLYPDVPPATPNLMEEPGIQNTCEFGEKIGQYLYTAKRPMLAFLEEGDHQPENELTRKMTSCGKIENYLSYADYEKIGQCESYGEIFDIRLYK</sequence>
<feature type="transmembrane region" description="Helical" evidence="1">
    <location>
        <begin position="196"/>
        <end position="226"/>
    </location>
</feature>
<dbReference type="Proteomes" id="UP000177080">
    <property type="component" value="Unassembled WGS sequence"/>
</dbReference>
<gene>
    <name evidence="2" type="ORF">A2989_02705</name>
</gene>
<name>A0A1F4ZB95_9BACT</name>